<dbReference type="InterPro" id="IPR000740">
    <property type="entry name" value="GrpE"/>
</dbReference>
<dbReference type="GO" id="GO:0051087">
    <property type="term" value="F:protein-folding chaperone binding"/>
    <property type="evidence" value="ECO:0007669"/>
    <property type="project" value="InterPro"/>
</dbReference>
<feature type="domain" description="HTH cro/C1-type" evidence="2">
    <location>
        <begin position="12"/>
        <end position="71"/>
    </location>
</feature>
<evidence type="ECO:0000259" key="2">
    <source>
        <dbReference type="Pfam" id="PF13443"/>
    </source>
</evidence>
<keyword evidence="1" id="KW-0175">Coiled coil</keyword>
<dbReference type="Pfam" id="PF13443">
    <property type="entry name" value="HTH_26"/>
    <property type="match status" value="1"/>
</dbReference>
<feature type="coiled-coil region" evidence="1">
    <location>
        <begin position="94"/>
        <end position="121"/>
    </location>
</feature>
<organism evidence="3 4">
    <name type="scientific">Drouetiella hepatica Uher 2000/2452</name>
    <dbReference type="NCBI Taxonomy" id="904376"/>
    <lineage>
        <taxon>Bacteria</taxon>
        <taxon>Bacillati</taxon>
        <taxon>Cyanobacteriota</taxon>
        <taxon>Cyanophyceae</taxon>
        <taxon>Oculatellales</taxon>
        <taxon>Oculatellaceae</taxon>
        <taxon>Drouetiella</taxon>
    </lineage>
</organism>
<dbReference type="EMBL" id="JAHHHD010000047">
    <property type="protein sequence ID" value="MBW4661850.1"/>
    <property type="molecule type" value="Genomic_DNA"/>
</dbReference>
<reference evidence="3" key="2">
    <citation type="journal article" date="2022" name="Microbiol. Resour. Announc.">
        <title>Metagenome Sequencing to Explore Phylogenomics of Terrestrial Cyanobacteria.</title>
        <authorList>
            <person name="Ward R.D."/>
            <person name="Stajich J.E."/>
            <person name="Johansen J.R."/>
            <person name="Huntemann M."/>
            <person name="Clum A."/>
            <person name="Foster B."/>
            <person name="Foster B."/>
            <person name="Roux S."/>
            <person name="Palaniappan K."/>
            <person name="Varghese N."/>
            <person name="Mukherjee S."/>
            <person name="Reddy T.B.K."/>
            <person name="Daum C."/>
            <person name="Copeland A."/>
            <person name="Chen I.A."/>
            <person name="Ivanova N.N."/>
            <person name="Kyrpides N.C."/>
            <person name="Shapiro N."/>
            <person name="Eloe-Fadrosh E.A."/>
            <person name="Pietrasiak N."/>
        </authorList>
    </citation>
    <scope>NUCLEOTIDE SEQUENCE</scope>
    <source>
        <strain evidence="3">UHER 2000/2452</strain>
    </source>
</reference>
<sequence>MKSSSNSTYSARLRSLMQASDIASFKALGRAAQVSDWQIDLLRRGQADRMRLAALSKLSRALSIPLARLLEDFSELHSLEAATSKSIPDTESDRDALSADILRMQQEYDRLQLQMEQQREILRHEFQQSCLRSLESWLIQFPTLVYAAQQNPQFPAKNFLPFIRPLEQLLQGWGVEAIAPVGAEIPYDPQIHQLLESQAEPGDLVKVRYTGYRQGEKLLYRAKVSPVIADNLNEGR</sequence>
<reference evidence="3" key="1">
    <citation type="submission" date="2021-05" db="EMBL/GenBank/DDBJ databases">
        <authorList>
            <person name="Pietrasiak N."/>
            <person name="Ward R."/>
            <person name="Stajich J.E."/>
            <person name="Kurbessoian T."/>
        </authorList>
    </citation>
    <scope>NUCLEOTIDE SEQUENCE</scope>
    <source>
        <strain evidence="3">UHER 2000/2452</strain>
    </source>
</reference>
<protein>
    <submittedName>
        <fullName evidence="3">Nucleotide exchange factor GrpE</fullName>
    </submittedName>
</protein>
<dbReference type="GO" id="GO:0006457">
    <property type="term" value="P:protein folding"/>
    <property type="evidence" value="ECO:0007669"/>
    <property type="project" value="InterPro"/>
</dbReference>
<dbReference type="Proteomes" id="UP000757435">
    <property type="component" value="Unassembled WGS sequence"/>
</dbReference>
<dbReference type="AlphaFoldDB" id="A0A951UQ22"/>
<comment type="caution">
    <text evidence="3">The sequence shown here is derived from an EMBL/GenBank/DDBJ whole genome shotgun (WGS) entry which is preliminary data.</text>
</comment>
<proteinExistence type="predicted"/>
<evidence type="ECO:0000313" key="3">
    <source>
        <dbReference type="EMBL" id="MBW4661850.1"/>
    </source>
</evidence>
<gene>
    <name evidence="3" type="primary">grpE</name>
    <name evidence="3" type="ORF">KME15_24550</name>
</gene>
<accession>A0A951UQ22</accession>
<dbReference type="GO" id="GO:0042803">
    <property type="term" value="F:protein homodimerization activity"/>
    <property type="evidence" value="ECO:0007669"/>
    <property type="project" value="InterPro"/>
</dbReference>
<evidence type="ECO:0000256" key="1">
    <source>
        <dbReference type="SAM" id="Coils"/>
    </source>
</evidence>
<name>A0A951UQ22_9CYAN</name>
<dbReference type="GO" id="GO:0000774">
    <property type="term" value="F:adenyl-nucleotide exchange factor activity"/>
    <property type="evidence" value="ECO:0007669"/>
    <property type="project" value="InterPro"/>
</dbReference>
<evidence type="ECO:0000313" key="4">
    <source>
        <dbReference type="Proteomes" id="UP000757435"/>
    </source>
</evidence>
<dbReference type="Pfam" id="PF01025">
    <property type="entry name" value="GrpE"/>
    <property type="match status" value="1"/>
</dbReference>
<dbReference type="InterPro" id="IPR001387">
    <property type="entry name" value="Cro/C1-type_HTH"/>
</dbReference>